<dbReference type="EMBL" id="CP003010">
    <property type="protein sequence ID" value="AEO65220.1"/>
    <property type="molecule type" value="Genomic_DNA"/>
</dbReference>
<gene>
    <name evidence="1" type="ORF">THITE_2112002</name>
</gene>
<keyword evidence="2" id="KW-1185">Reference proteome</keyword>
<accession>G2R4I5</accession>
<protein>
    <submittedName>
        <fullName evidence="1">Uncharacterized protein</fullName>
    </submittedName>
</protein>
<dbReference type="RefSeq" id="XP_003651556.1">
    <property type="nucleotide sequence ID" value="XM_003651508.1"/>
</dbReference>
<dbReference type="GeneID" id="11518780"/>
<reference evidence="1 2" key="1">
    <citation type="journal article" date="2011" name="Nat. Biotechnol.">
        <title>Comparative genomic analysis of the thermophilic biomass-degrading fungi Myceliophthora thermophila and Thielavia terrestris.</title>
        <authorList>
            <person name="Berka R.M."/>
            <person name="Grigoriev I.V."/>
            <person name="Otillar R."/>
            <person name="Salamov A."/>
            <person name="Grimwood J."/>
            <person name="Reid I."/>
            <person name="Ishmael N."/>
            <person name="John T."/>
            <person name="Darmond C."/>
            <person name="Moisan M.-C."/>
            <person name="Henrissat B."/>
            <person name="Coutinho P.M."/>
            <person name="Lombard V."/>
            <person name="Natvig D.O."/>
            <person name="Lindquist E."/>
            <person name="Schmutz J."/>
            <person name="Lucas S."/>
            <person name="Harris P."/>
            <person name="Powlowski J."/>
            <person name="Bellemare A."/>
            <person name="Taylor D."/>
            <person name="Butler G."/>
            <person name="de Vries R.P."/>
            <person name="Allijn I.E."/>
            <person name="van den Brink J."/>
            <person name="Ushinsky S."/>
            <person name="Storms R."/>
            <person name="Powell A.J."/>
            <person name="Paulsen I.T."/>
            <person name="Elbourne L.D.H."/>
            <person name="Baker S.E."/>
            <person name="Magnuson J."/>
            <person name="LaBoissiere S."/>
            <person name="Clutterbuck A.J."/>
            <person name="Martinez D."/>
            <person name="Wogulis M."/>
            <person name="de Leon A.L."/>
            <person name="Rey M.W."/>
            <person name="Tsang A."/>
        </authorList>
    </citation>
    <scope>NUCLEOTIDE SEQUENCE [LARGE SCALE GENOMIC DNA]</scope>
    <source>
        <strain evidence="2">ATCC 38088 / NRRL 8126</strain>
    </source>
</reference>
<evidence type="ECO:0000313" key="1">
    <source>
        <dbReference type="EMBL" id="AEO65220.1"/>
    </source>
</evidence>
<name>G2R4I5_THETT</name>
<proteinExistence type="predicted"/>
<dbReference type="KEGG" id="ttt:THITE_2112002"/>
<dbReference type="OrthoDB" id="5346581at2759"/>
<evidence type="ECO:0000313" key="2">
    <source>
        <dbReference type="Proteomes" id="UP000008181"/>
    </source>
</evidence>
<dbReference type="Proteomes" id="UP000008181">
    <property type="component" value="Chromosome 2"/>
</dbReference>
<dbReference type="HOGENOM" id="CLU_112584_0_0_1"/>
<organism evidence="1 2">
    <name type="scientific">Thermothielavioides terrestris (strain ATCC 38088 / NRRL 8126)</name>
    <name type="common">Thielavia terrestris</name>
    <dbReference type="NCBI Taxonomy" id="578455"/>
    <lineage>
        <taxon>Eukaryota</taxon>
        <taxon>Fungi</taxon>
        <taxon>Dikarya</taxon>
        <taxon>Ascomycota</taxon>
        <taxon>Pezizomycotina</taxon>
        <taxon>Sordariomycetes</taxon>
        <taxon>Sordariomycetidae</taxon>
        <taxon>Sordariales</taxon>
        <taxon>Chaetomiaceae</taxon>
        <taxon>Thermothielavioides</taxon>
        <taxon>Thermothielavioides terrestris</taxon>
    </lineage>
</organism>
<sequence length="213" mass="24295">MESLLSISSLEHRHRDTFIHAVTNVLSSPIAEATYTQIVDGLPLADVARDVYHGCVCSTHPLLDKHRELCPGVAEQFQQLRAGFDVATLQMDSQLVHDYQSAPPGSSLFTMRLIELVARAVHQFGVWLYQQDTNHHKNDELGLWRPSETKLRFYPRTYPSTLFCHEWYRDYDQYPEGIADCVGYWAEARIFGGVVLFDRRDPGVVPNAEACTR</sequence>
<dbReference type="eggNOG" id="ENOG502SRFT">
    <property type="taxonomic scope" value="Eukaryota"/>
</dbReference>
<dbReference type="AlphaFoldDB" id="G2R4I5"/>